<dbReference type="InterPro" id="IPR016187">
    <property type="entry name" value="CTDL_fold"/>
</dbReference>
<dbReference type="FunFam" id="3.10.100.10:FF:000087">
    <property type="entry name" value="Snaclec rhodocetin subunit delta"/>
    <property type="match status" value="1"/>
</dbReference>
<reference evidence="7" key="1">
    <citation type="journal article" date="2018" name="Toxicon">
        <title>Analysis of snake venom metalloproteinases from Myanmar Russell's viper transcriptome.</title>
        <authorList>
            <person name="Yee K.T."/>
            <person name="Tongsima S."/>
            <person name="Vasieva O."/>
            <person name="Ngamphiw C."/>
            <person name="Wilantho A."/>
            <person name="Wilkinson M.C."/>
            <person name="Somparn P."/>
            <person name="Pisitkun T."/>
            <person name="Rojnuckarin P."/>
        </authorList>
    </citation>
    <scope>NUCLEOTIDE SEQUENCE</scope>
    <source>
        <strain evidence="7">C20336_g1_i7_M</strain>
    </source>
</reference>
<dbReference type="InterPro" id="IPR050111">
    <property type="entry name" value="C-type_lectin/snaclec_domain"/>
</dbReference>
<evidence type="ECO:0000256" key="2">
    <source>
        <dbReference type="ARBA" id="ARBA00022525"/>
    </source>
</evidence>
<sequence length="146" mass="16897">MGRFISISFGLLVMFLSLSGTEAVLDCPSGWLSYEQHCYKGFNDLKNWTDAEKFCTEQKKGSHLVSLHSREEEKFVVNLISENLEYPATWIGLGNMWKDCRMEWSDRGNVKYKALAEESYCLIMITHEKVWKSMTCNFIAPVVCKF</sequence>
<dbReference type="SMART" id="SM00034">
    <property type="entry name" value="CLECT"/>
    <property type="match status" value="1"/>
</dbReference>
<dbReference type="Pfam" id="PF00059">
    <property type="entry name" value="Lectin_C"/>
    <property type="match status" value="1"/>
</dbReference>
<keyword evidence="5" id="KW-0732">Signal</keyword>
<keyword evidence="4" id="KW-1015">Disulfide bond</keyword>
<dbReference type="SUPFAM" id="SSF56436">
    <property type="entry name" value="C-type lectin-like"/>
    <property type="match status" value="1"/>
</dbReference>
<dbReference type="EMBL" id="MF589237">
    <property type="protein sequence ID" value="AUF41654.1"/>
    <property type="molecule type" value="mRNA"/>
</dbReference>
<keyword evidence="3" id="KW-0800">Toxin</keyword>
<organism evidence="7">
    <name type="scientific">Daboia siamensis</name>
    <name type="common">Eastern Russel's viper</name>
    <name type="synonym">Daboia russelii siamensis</name>
    <dbReference type="NCBI Taxonomy" id="343250"/>
    <lineage>
        <taxon>Eukaryota</taxon>
        <taxon>Metazoa</taxon>
        <taxon>Chordata</taxon>
        <taxon>Craniata</taxon>
        <taxon>Vertebrata</taxon>
        <taxon>Euteleostomi</taxon>
        <taxon>Lepidosauria</taxon>
        <taxon>Squamata</taxon>
        <taxon>Bifurcata</taxon>
        <taxon>Unidentata</taxon>
        <taxon>Episquamata</taxon>
        <taxon>Toxicofera</taxon>
        <taxon>Serpentes</taxon>
        <taxon>Colubroidea</taxon>
        <taxon>Viperidae</taxon>
        <taxon>Viperinae</taxon>
        <taxon>Daboia</taxon>
    </lineage>
</organism>
<feature type="domain" description="C-type lectin" evidence="6">
    <location>
        <begin position="34"/>
        <end position="145"/>
    </location>
</feature>
<feature type="chain" id="PRO_5014178727" evidence="5">
    <location>
        <begin position="24"/>
        <end position="146"/>
    </location>
</feature>
<evidence type="ECO:0000256" key="4">
    <source>
        <dbReference type="ARBA" id="ARBA00023157"/>
    </source>
</evidence>
<evidence type="ECO:0000256" key="5">
    <source>
        <dbReference type="SAM" id="SignalP"/>
    </source>
</evidence>
<evidence type="ECO:0000256" key="3">
    <source>
        <dbReference type="ARBA" id="ARBA00022656"/>
    </source>
</evidence>
<dbReference type="AlphaFoldDB" id="A0A2H4Z2X7"/>
<dbReference type="Gene3D" id="3.10.100.10">
    <property type="entry name" value="Mannose-Binding Protein A, subunit A"/>
    <property type="match status" value="1"/>
</dbReference>
<dbReference type="GO" id="GO:0090729">
    <property type="term" value="F:toxin activity"/>
    <property type="evidence" value="ECO:0007669"/>
    <property type="project" value="UniProtKB-KW"/>
</dbReference>
<protein>
    <submittedName>
        <fullName evidence="7">RVV-X light chain 1</fullName>
    </submittedName>
</protein>
<dbReference type="PANTHER" id="PTHR22803">
    <property type="entry name" value="MANNOSE, PHOSPHOLIPASE, LECTIN RECEPTOR RELATED"/>
    <property type="match status" value="1"/>
</dbReference>
<dbReference type="PROSITE" id="PS50041">
    <property type="entry name" value="C_TYPE_LECTIN_2"/>
    <property type="match status" value="1"/>
</dbReference>
<feature type="signal peptide" evidence="5">
    <location>
        <begin position="1"/>
        <end position="23"/>
    </location>
</feature>
<proteinExistence type="evidence at transcript level"/>
<accession>A0A2H4Z2X7</accession>
<evidence type="ECO:0000259" key="6">
    <source>
        <dbReference type="PROSITE" id="PS50041"/>
    </source>
</evidence>
<dbReference type="InterPro" id="IPR001304">
    <property type="entry name" value="C-type_lectin-like"/>
</dbReference>
<dbReference type="InterPro" id="IPR018378">
    <property type="entry name" value="C-type_lectin_CS"/>
</dbReference>
<comment type="subcellular location">
    <subcellularLocation>
        <location evidence="1">Secreted</location>
    </subcellularLocation>
</comment>
<evidence type="ECO:0000313" key="7">
    <source>
        <dbReference type="EMBL" id="AUF41654.1"/>
    </source>
</evidence>
<evidence type="ECO:0000256" key="1">
    <source>
        <dbReference type="ARBA" id="ARBA00004613"/>
    </source>
</evidence>
<dbReference type="GO" id="GO:0005576">
    <property type="term" value="C:extracellular region"/>
    <property type="evidence" value="ECO:0007669"/>
    <property type="project" value="UniProtKB-SubCell"/>
</dbReference>
<name>A0A2H4Z2X7_DABSI</name>
<dbReference type="InterPro" id="IPR016186">
    <property type="entry name" value="C-type_lectin-like/link_sf"/>
</dbReference>
<keyword evidence="2" id="KW-0964">Secreted</keyword>
<dbReference type="PROSITE" id="PS00615">
    <property type="entry name" value="C_TYPE_LECTIN_1"/>
    <property type="match status" value="1"/>
</dbReference>